<comment type="similarity">
    <text evidence="1">Belongs to the helicase family. RecQ subfamily.</text>
</comment>
<keyword evidence="7" id="KW-0378">Hydrolase</keyword>
<comment type="caution">
    <text evidence="7">The sequence shown here is derived from an EMBL/GenBank/DDBJ whole genome shotgun (WGS) entry which is preliminary data.</text>
</comment>
<dbReference type="GO" id="GO:0016787">
    <property type="term" value="F:hydrolase activity"/>
    <property type="evidence" value="ECO:0007669"/>
    <property type="project" value="UniProtKB-KW"/>
</dbReference>
<dbReference type="GO" id="GO:0005694">
    <property type="term" value="C:chromosome"/>
    <property type="evidence" value="ECO:0007669"/>
    <property type="project" value="TreeGrafter"/>
</dbReference>
<organism evidence="7 8">
    <name type="scientific">Gigaspora rosea</name>
    <dbReference type="NCBI Taxonomy" id="44941"/>
    <lineage>
        <taxon>Eukaryota</taxon>
        <taxon>Fungi</taxon>
        <taxon>Fungi incertae sedis</taxon>
        <taxon>Mucoromycota</taxon>
        <taxon>Glomeromycotina</taxon>
        <taxon>Glomeromycetes</taxon>
        <taxon>Diversisporales</taxon>
        <taxon>Gigasporaceae</taxon>
        <taxon>Gigaspora</taxon>
    </lineage>
</organism>
<evidence type="ECO:0000256" key="1">
    <source>
        <dbReference type="ARBA" id="ARBA00005446"/>
    </source>
</evidence>
<dbReference type="PANTHER" id="PTHR13710:SF105">
    <property type="entry name" value="ATP-DEPENDENT DNA HELICASE Q1"/>
    <property type="match status" value="1"/>
</dbReference>
<evidence type="ECO:0000256" key="4">
    <source>
        <dbReference type="ARBA" id="ARBA00034617"/>
    </source>
</evidence>
<dbReference type="EMBL" id="QKWP01000378">
    <property type="protein sequence ID" value="RIB21140.1"/>
    <property type="molecule type" value="Genomic_DNA"/>
</dbReference>
<proteinExistence type="inferred from homology"/>
<dbReference type="SMART" id="SM00487">
    <property type="entry name" value="DEXDc"/>
    <property type="match status" value="1"/>
</dbReference>
<dbReference type="GO" id="GO:0005737">
    <property type="term" value="C:cytoplasm"/>
    <property type="evidence" value="ECO:0007669"/>
    <property type="project" value="TreeGrafter"/>
</dbReference>
<evidence type="ECO:0000259" key="6">
    <source>
        <dbReference type="PROSITE" id="PS51192"/>
    </source>
</evidence>
<evidence type="ECO:0000256" key="5">
    <source>
        <dbReference type="ARBA" id="ARBA00034808"/>
    </source>
</evidence>
<dbReference type="AlphaFoldDB" id="A0A397VF87"/>
<keyword evidence="2" id="KW-0238">DNA-binding</keyword>
<name>A0A397VF87_9GLOM</name>
<dbReference type="GO" id="GO:0003677">
    <property type="term" value="F:DNA binding"/>
    <property type="evidence" value="ECO:0007669"/>
    <property type="project" value="UniProtKB-KW"/>
</dbReference>
<evidence type="ECO:0000256" key="3">
    <source>
        <dbReference type="ARBA" id="ARBA00023235"/>
    </source>
</evidence>
<dbReference type="OrthoDB" id="10261556at2759"/>
<dbReference type="PROSITE" id="PS51192">
    <property type="entry name" value="HELICASE_ATP_BIND_1"/>
    <property type="match status" value="1"/>
</dbReference>
<dbReference type="GO" id="GO:0005524">
    <property type="term" value="F:ATP binding"/>
    <property type="evidence" value="ECO:0007669"/>
    <property type="project" value="InterPro"/>
</dbReference>
<dbReference type="Gene3D" id="3.40.50.300">
    <property type="entry name" value="P-loop containing nucleotide triphosphate hydrolases"/>
    <property type="match status" value="1"/>
</dbReference>
<evidence type="ECO:0000313" key="7">
    <source>
        <dbReference type="EMBL" id="RIB21140.1"/>
    </source>
</evidence>
<feature type="domain" description="Helicase ATP-binding" evidence="6">
    <location>
        <begin position="212"/>
        <end position="385"/>
    </location>
</feature>
<dbReference type="Pfam" id="PF00270">
    <property type="entry name" value="DEAD"/>
    <property type="match status" value="1"/>
</dbReference>
<dbReference type="GO" id="GO:0043138">
    <property type="term" value="F:3'-5' DNA helicase activity"/>
    <property type="evidence" value="ECO:0007669"/>
    <property type="project" value="UniProtKB-EC"/>
</dbReference>
<dbReference type="SUPFAM" id="SSF52540">
    <property type="entry name" value="P-loop containing nucleoside triphosphate hydrolases"/>
    <property type="match status" value="1"/>
</dbReference>
<comment type="catalytic activity">
    <reaction evidence="4">
        <text>Couples ATP hydrolysis with the unwinding of duplex DNA by translocating in the 3'-5' direction.</text>
        <dbReference type="EC" id="5.6.2.4"/>
    </reaction>
</comment>
<keyword evidence="8" id="KW-1185">Reference proteome</keyword>
<dbReference type="PANTHER" id="PTHR13710">
    <property type="entry name" value="DNA HELICASE RECQ FAMILY MEMBER"/>
    <property type="match status" value="1"/>
</dbReference>
<sequence>MNAAVTQIQNPDIISPTDNDLYVMQSEICVNHLLDNHDNCWAEICWKVQNPELFLADPNLIGYTESQANALKEFLKKHTKLPPKQSLITSIRTSMNEAFNRVKLNYTDKKVDYAKSFSARHGLAVLHNNNGLLEMLEIVKQVGNLLEFSKEDEFNIGRIWKQREDKRKCNVAEINKRNVLRAKKIEETRKQIEEFDFSKLQLNYREFQQESIESFLKKQDTLTILPTEAGKSLSFSATSILTKALMIIFTPLKAIMECQLHELIEMGIPAAKIYTASNQPLEEQEKIFAEVAAGITKVLWVTPEKFIESLKFCKFLNNVSQTHGVQFVIDESHCVLEFEYFRPAWTKLEQIKEKFPLSPILLLTATCSCEGVHMSDVRIIIYTTFPLSSTNFVQEVGRAGRDRKQAKSIILYSRSDIHELLLIVGRKIDSTNETQIVQYNYLEKMKKIYLQWLIPLKILTNVDEKWHMNHLDGLKIPKFLSVVFAIIVKDASSMRLFGMILVKT</sequence>
<gene>
    <name evidence="7" type="ORF">C2G38_2140823</name>
</gene>
<dbReference type="GO" id="GO:0009378">
    <property type="term" value="F:four-way junction helicase activity"/>
    <property type="evidence" value="ECO:0007669"/>
    <property type="project" value="TreeGrafter"/>
</dbReference>
<dbReference type="InterPro" id="IPR011545">
    <property type="entry name" value="DEAD/DEAH_box_helicase_dom"/>
</dbReference>
<evidence type="ECO:0000313" key="8">
    <source>
        <dbReference type="Proteomes" id="UP000266673"/>
    </source>
</evidence>
<keyword evidence="3" id="KW-0413">Isomerase</keyword>
<reference evidence="7 8" key="1">
    <citation type="submission" date="2018-06" db="EMBL/GenBank/DDBJ databases">
        <title>Comparative genomics reveals the genomic features of Rhizophagus irregularis, R. cerebriforme, R. diaphanum and Gigaspora rosea, and their symbiotic lifestyle signature.</title>
        <authorList>
            <person name="Morin E."/>
            <person name="San Clemente H."/>
            <person name="Chen E.C.H."/>
            <person name="De La Providencia I."/>
            <person name="Hainaut M."/>
            <person name="Kuo A."/>
            <person name="Kohler A."/>
            <person name="Murat C."/>
            <person name="Tang N."/>
            <person name="Roy S."/>
            <person name="Loubradou J."/>
            <person name="Henrissat B."/>
            <person name="Grigoriev I.V."/>
            <person name="Corradi N."/>
            <person name="Roux C."/>
            <person name="Martin F.M."/>
        </authorList>
    </citation>
    <scope>NUCLEOTIDE SEQUENCE [LARGE SCALE GENOMIC DNA]</scope>
    <source>
        <strain evidence="7 8">DAOM 194757</strain>
    </source>
</reference>
<dbReference type="EC" id="5.6.2.4" evidence="5"/>
<dbReference type="Proteomes" id="UP000266673">
    <property type="component" value="Unassembled WGS sequence"/>
</dbReference>
<accession>A0A397VF87</accession>
<dbReference type="InterPro" id="IPR027417">
    <property type="entry name" value="P-loop_NTPase"/>
</dbReference>
<evidence type="ECO:0000256" key="2">
    <source>
        <dbReference type="ARBA" id="ARBA00023125"/>
    </source>
</evidence>
<protein>
    <recommendedName>
        <fullName evidence="5">DNA 3'-5' helicase</fullName>
        <ecNumber evidence="5">5.6.2.4</ecNumber>
    </recommendedName>
</protein>
<dbReference type="GO" id="GO:0006281">
    <property type="term" value="P:DNA repair"/>
    <property type="evidence" value="ECO:0007669"/>
    <property type="project" value="TreeGrafter"/>
</dbReference>
<dbReference type="InterPro" id="IPR014001">
    <property type="entry name" value="Helicase_ATP-bd"/>
</dbReference>
<dbReference type="STRING" id="44941.A0A397VF87"/>
<dbReference type="GO" id="GO:0006310">
    <property type="term" value="P:DNA recombination"/>
    <property type="evidence" value="ECO:0007669"/>
    <property type="project" value="TreeGrafter"/>
</dbReference>